<dbReference type="Proteomes" id="UP000639643">
    <property type="component" value="Unassembled WGS sequence"/>
</dbReference>
<sequence>MSLTSFVSLLFPSLLRRNSAEIEIKLDSHHDDKIYGPGRQFTESHTYKIPFSFVIPKHLTLSACKHENQSRAAFDQHMRLPSFMGYWSKDDLSPEGARVEYIIKVHVARGPPRPSGSLEKPMLAKHLINVLPDPVEDPPLHIALQDERYTLNRSKTLRKNIFSAKQGLLTVLATQPSSIRLIPDGNTVSESALIISLQFDPISPETAPPSVRNIIGIIMATTWLSGIPMHTMPDLSDQQSSSVFPINRGFSVPIPLVFPDLKGAASWTTVPEQEFGGNTALHYEATLRVPFEIPTQPNMILPTFHTCHISRTYTLALTVKVANAKFYLDIPV</sequence>
<dbReference type="InterPro" id="IPR039634">
    <property type="entry name" value="Bul1-like"/>
</dbReference>
<reference evidence="1" key="1">
    <citation type="journal article" date="2020" name="Phytopathology">
        <title>Genome Sequence Resources of Colletotrichum truncatum, C. plurivorum, C. musicola, and C. sojae: Four Species Pathogenic to Soybean (Glycine max).</title>
        <authorList>
            <person name="Rogerio F."/>
            <person name="Boufleur T.R."/>
            <person name="Ciampi-Guillardi M."/>
            <person name="Sukno S.A."/>
            <person name="Thon M.R."/>
            <person name="Massola Junior N.S."/>
            <person name="Baroncelli R."/>
        </authorList>
    </citation>
    <scope>NUCLEOTIDE SEQUENCE</scope>
    <source>
        <strain evidence="1">LFN0074</strain>
    </source>
</reference>
<dbReference type="EMBL" id="WIGM01000469">
    <property type="protein sequence ID" value="KAF6824351.1"/>
    <property type="molecule type" value="Genomic_DNA"/>
</dbReference>
<comment type="caution">
    <text evidence="1">The sequence shown here is derived from an EMBL/GenBank/DDBJ whole genome shotgun (WGS) entry which is preliminary data.</text>
</comment>
<accession>A0A8H6K4X4</accession>
<proteinExistence type="predicted"/>
<organism evidence="1 2">
    <name type="scientific">Colletotrichum musicola</name>
    <dbReference type="NCBI Taxonomy" id="2175873"/>
    <lineage>
        <taxon>Eukaryota</taxon>
        <taxon>Fungi</taxon>
        <taxon>Dikarya</taxon>
        <taxon>Ascomycota</taxon>
        <taxon>Pezizomycotina</taxon>
        <taxon>Sordariomycetes</taxon>
        <taxon>Hypocreomycetidae</taxon>
        <taxon>Glomerellales</taxon>
        <taxon>Glomerellaceae</taxon>
        <taxon>Colletotrichum</taxon>
        <taxon>Colletotrichum orchidearum species complex</taxon>
    </lineage>
</organism>
<keyword evidence="2" id="KW-1185">Reference proteome</keyword>
<gene>
    <name evidence="1" type="ORF">CMUS01_10267</name>
</gene>
<dbReference type="OrthoDB" id="2283785at2759"/>
<protein>
    <submittedName>
        <fullName evidence="1">Arrestin</fullName>
    </submittedName>
</protein>
<name>A0A8H6K4X4_9PEZI</name>
<dbReference type="PANTHER" id="PTHR31904">
    <property type="entry name" value="BYPASS OF STOP CODON PROTEIN 5-RELATED"/>
    <property type="match status" value="1"/>
</dbReference>
<dbReference type="PANTHER" id="PTHR31904:SF1">
    <property type="entry name" value="BYPASS OF STOP CODON PROTEIN 5-RELATED"/>
    <property type="match status" value="1"/>
</dbReference>
<dbReference type="AlphaFoldDB" id="A0A8H6K4X4"/>
<evidence type="ECO:0000313" key="2">
    <source>
        <dbReference type="Proteomes" id="UP000639643"/>
    </source>
</evidence>
<evidence type="ECO:0000313" key="1">
    <source>
        <dbReference type="EMBL" id="KAF6824351.1"/>
    </source>
</evidence>